<evidence type="ECO:0000313" key="3">
    <source>
        <dbReference type="Proteomes" id="UP000886595"/>
    </source>
</evidence>
<gene>
    <name evidence="2" type="ORF">Bca52824_084534</name>
</gene>
<keyword evidence="3" id="KW-1185">Reference proteome</keyword>
<feature type="compositionally biased region" description="Basic residues" evidence="1">
    <location>
        <begin position="23"/>
        <end position="50"/>
    </location>
</feature>
<dbReference type="Proteomes" id="UP000886595">
    <property type="component" value="Unassembled WGS sequence"/>
</dbReference>
<organism evidence="2 3">
    <name type="scientific">Brassica carinata</name>
    <name type="common">Ethiopian mustard</name>
    <name type="synonym">Abyssinian cabbage</name>
    <dbReference type="NCBI Taxonomy" id="52824"/>
    <lineage>
        <taxon>Eukaryota</taxon>
        <taxon>Viridiplantae</taxon>
        <taxon>Streptophyta</taxon>
        <taxon>Embryophyta</taxon>
        <taxon>Tracheophyta</taxon>
        <taxon>Spermatophyta</taxon>
        <taxon>Magnoliopsida</taxon>
        <taxon>eudicotyledons</taxon>
        <taxon>Gunneridae</taxon>
        <taxon>Pentapetalae</taxon>
        <taxon>rosids</taxon>
        <taxon>malvids</taxon>
        <taxon>Brassicales</taxon>
        <taxon>Brassicaceae</taxon>
        <taxon>Brassiceae</taxon>
        <taxon>Brassica</taxon>
    </lineage>
</organism>
<evidence type="ECO:0000256" key="1">
    <source>
        <dbReference type="SAM" id="MobiDB-lite"/>
    </source>
</evidence>
<protein>
    <submittedName>
        <fullName evidence="2">Uncharacterized protein</fullName>
    </submittedName>
</protein>
<dbReference type="OrthoDB" id="10590465at2759"/>
<reference evidence="2 3" key="1">
    <citation type="submission" date="2020-02" db="EMBL/GenBank/DDBJ databases">
        <authorList>
            <person name="Ma Q."/>
            <person name="Huang Y."/>
            <person name="Song X."/>
            <person name="Pei D."/>
        </authorList>
    </citation>
    <scope>NUCLEOTIDE SEQUENCE [LARGE SCALE GENOMIC DNA]</scope>
    <source>
        <strain evidence="2">Sxm20200214</strain>
        <tissue evidence="2">Leaf</tissue>
    </source>
</reference>
<feature type="region of interest" description="Disordered" evidence="1">
    <location>
        <begin position="23"/>
        <end position="67"/>
    </location>
</feature>
<evidence type="ECO:0000313" key="2">
    <source>
        <dbReference type="EMBL" id="KAG2254398.1"/>
    </source>
</evidence>
<dbReference type="EMBL" id="JAAMPC010000016">
    <property type="protein sequence ID" value="KAG2254398.1"/>
    <property type="molecule type" value="Genomic_DNA"/>
</dbReference>
<sequence>MIQLRVATRLRLRDPRVLRLRRHPARHAGRVHARRIRRSRFLRRQPRRRVQRSDARRPQGGSGQNCSSTGCVVDLNGSCPSELRGVSVIFKLSNGVIRRGSRKPRDDLRGRDHRHQTVRVGLWNELQRWIHLRRFGYGRRSFVWELRMRMRFPGTIALVLRILATVTVTTVVEFVKEGFAGTGLQFGLRLLRSEPKLETYYTTWDVDNSNRRKYDVDAGRYIDDIRRSSGSEQSITVVVSSFVIWNHSDTRAGLLSDVVAL</sequence>
<dbReference type="AlphaFoldDB" id="A0A8X7PNX2"/>
<name>A0A8X7PNX2_BRACI</name>
<comment type="caution">
    <text evidence="2">The sequence shown here is derived from an EMBL/GenBank/DDBJ whole genome shotgun (WGS) entry which is preliminary data.</text>
</comment>
<proteinExistence type="predicted"/>
<accession>A0A8X7PNX2</accession>